<keyword evidence="2" id="KW-1185">Reference proteome</keyword>
<dbReference type="GeneID" id="94834592"/>
<dbReference type="InterPro" id="IPR029071">
    <property type="entry name" value="Ubiquitin-like_domsf"/>
</dbReference>
<evidence type="ECO:0000313" key="1">
    <source>
        <dbReference type="EMBL" id="OHT12271.1"/>
    </source>
</evidence>
<comment type="caution">
    <text evidence="1">The sequence shown here is derived from an EMBL/GenBank/DDBJ whole genome shotgun (WGS) entry which is preliminary data.</text>
</comment>
<protein>
    <recommendedName>
        <fullName evidence="3">Ubiquitin-like domain-containing protein</fullName>
    </recommendedName>
</protein>
<dbReference type="RefSeq" id="XP_068365407.1">
    <property type="nucleotide sequence ID" value="XM_068499888.1"/>
</dbReference>
<accession>A0A1J4KLT3</accession>
<organism evidence="1 2">
    <name type="scientific">Tritrichomonas foetus</name>
    <dbReference type="NCBI Taxonomy" id="1144522"/>
    <lineage>
        <taxon>Eukaryota</taxon>
        <taxon>Metamonada</taxon>
        <taxon>Parabasalia</taxon>
        <taxon>Tritrichomonadida</taxon>
        <taxon>Tritrichomonadidae</taxon>
        <taxon>Tritrichomonas</taxon>
    </lineage>
</organism>
<dbReference type="Proteomes" id="UP000179807">
    <property type="component" value="Unassembled WGS sequence"/>
</dbReference>
<dbReference type="SUPFAM" id="SSF54236">
    <property type="entry name" value="Ubiquitin-like"/>
    <property type="match status" value="1"/>
</dbReference>
<name>A0A1J4KLT3_9EUKA</name>
<evidence type="ECO:0000313" key="2">
    <source>
        <dbReference type="Proteomes" id="UP000179807"/>
    </source>
</evidence>
<evidence type="ECO:0008006" key="3">
    <source>
        <dbReference type="Google" id="ProtNLM"/>
    </source>
</evidence>
<dbReference type="AlphaFoldDB" id="A0A1J4KLT3"/>
<sequence>MELDIEVVGLNGNLKIEVPDDFTVMCLKVIVAEKLNLMIEDNNIDHLKFICNKKICEDDTLISYLFPQDNKITLFLPRSIRISSFQKVESEQSKSSFLNGSNKNNKYHFPDISLITSQHQKKFPPFDSLFQKDSLNFSDSSEKNHNADMKGMKDIGDGMMYKPLKPESPLHSLLEEMTENIKKVILKEEPFVNPWKKFLSENNSELSHPSIKRDFDIASKLTQAQTRFVCEMIFNKKKPLTWALRLLEKASYDVDNAWRMAAQIK</sequence>
<proteinExistence type="predicted"/>
<dbReference type="EMBL" id="MLAK01000567">
    <property type="protein sequence ID" value="OHT12271.1"/>
    <property type="molecule type" value="Genomic_DNA"/>
</dbReference>
<gene>
    <name evidence="1" type="ORF">TRFO_17955</name>
</gene>
<reference evidence="1" key="1">
    <citation type="submission" date="2016-10" db="EMBL/GenBank/DDBJ databases">
        <authorList>
            <person name="Benchimol M."/>
            <person name="Almeida L.G."/>
            <person name="Vasconcelos A.T."/>
            <person name="Perreira-Neves A."/>
            <person name="Rosa I.A."/>
            <person name="Tasca T."/>
            <person name="Bogo M.R."/>
            <person name="de Souza W."/>
        </authorList>
    </citation>
    <scope>NUCLEOTIDE SEQUENCE [LARGE SCALE GENOMIC DNA]</scope>
    <source>
        <strain evidence="1">K</strain>
    </source>
</reference>
<dbReference type="VEuPathDB" id="TrichDB:TRFO_17955"/>